<dbReference type="PANTHER" id="PTHR30137:SF8">
    <property type="entry name" value="BLR5498 PROTEIN"/>
    <property type="match status" value="1"/>
</dbReference>
<dbReference type="AlphaFoldDB" id="A0A290Q968"/>
<organism evidence="4 5">
    <name type="scientific">Nibricoccus aquaticus</name>
    <dbReference type="NCBI Taxonomy" id="2576891"/>
    <lineage>
        <taxon>Bacteria</taxon>
        <taxon>Pseudomonadati</taxon>
        <taxon>Verrucomicrobiota</taxon>
        <taxon>Opitutia</taxon>
        <taxon>Opitutales</taxon>
        <taxon>Opitutaceae</taxon>
        <taxon>Nibricoccus</taxon>
    </lineage>
</organism>
<dbReference type="SUPFAM" id="SSF51679">
    <property type="entry name" value="Bacterial luciferase-like"/>
    <property type="match status" value="1"/>
</dbReference>
<dbReference type="KEGG" id="vbh:CMV30_15560"/>
<dbReference type="CDD" id="cd00347">
    <property type="entry name" value="Flavin_utilizing_monoxygenases"/>
    <property type="match status" value="1"/>
</dbReference>
<dbReference type="NCBIfam" id="TIGR03858">
    <property type="entry name" value="LLM_2I7G"/>
    <property type="match status" value="1"/>
</dbReference>
<sequence>MEIGVDSFVATALDQSKDGSVGDVARVQELLEQIALADQVGLDVFGVGEHHRPDYVASAPVVLLAAAAARTKRIKLASAVTVLSSDDPVRVYQQFATLDLISNGRAEIIVGRGSFIESYPLFGFDLDDYEELAAEKLELLLKIRAQTKVTWTGKHRAPLTGQGVYPRAAQPLLPVYIGVGGTPQSVVRAATLGLPLVVAIIGGQPSAFRPLVDLYRETWKKAGHPAGKCFVGIHNIGFVADSTAQALDDFWPGYRDMFGRLGRERGWPEPTRPQFDAQCSHIGALMVGGPEALAEKIVNESKSLGGISRLTVLLDNRLLTHAQLMRAIELLGTKVAPLVKKATA</sequence>
<gene>
    <name evidence="4" type="ORF">CMV30_15560</name>
</gene>
<dbReference type="RefSeq" id="WP_096056886.1">
    <property type="nucleotide sequence ID" value="NZ_CP023344.1"/>
</dbReference>
<dbReference type="InterPro" id="IPR050766">
    <property type="entry name" value="Bact_Lucif_Oxidored"/>
</dbReference>
<keyword evidence="2" id="KW-0503">Monooxygenase</keyword>
<evidence type="ECO:0000256" key="1">
    <source>
        <dbReference type="ARBA" id="ARBA00023002"/>
    </source>
</evidence>
<dbReference type="Pfam" id="PF00296">
    <property type="entry name" value="Bac_luciferase"/>
    <property type="match status" value="1"/>
</dbReference>
<dbReference type="PANTHER" id="PTHR30137">
    <property type="entry name" value="LUCIFERASE-LIKE MONOOXYGENASE"/>
    <property type="match status" value="1"/>
</dbReference>
<dbReference type="Proteomes" id="UP000217265">
    <property type="component" value="Chromosome"/>
</dbReference>
<evidence type="ECO:0000256" key="2">
    <source>
        <dbReference type="ARBA" id="ARBA00023033"/>
    </source>
</evidence>
<dbReference type="GO" id="GO:0016705">
    <property type="term" value="F:oxidoreductase activity, acting on paired donors, with incorporation or reduction of molecular oxygen"/>
    <property type="evidence" value="ECO:0007669"/>
    <property type="project" value="InterPro"/>
</dbReference>
<keyword evidence="1" id="KW-0560">Oxidoreductase</keyword>
<dbReference type="InterPro" id="IPR022290">
    <property type="entry name" value="LLM_Atu2307-like"/>
</dbReference>
<name>A0A290Q968_9BACT</name>
<dbReference type="InterPro" id="IPR011251">
    <property type="entry name" value="Luciferase-like_dom"/>
</dbReference>
<evidence type="ECO:0000259" key="3">
    <source>
        <dbReference type="Pfam" id="PF00296"/>
    </source>
</evidence>
<evidence type="ECO:0000313" key="4">
    <source>
        <dbReference type="EMBL" id="ATC65255.1"/>
    </source>
</evidence>
<proteinExistence type="predicted"/>
<keyword evidence="5" id="KW-1185">Reference proteome</keyword>
<protein>
    <submittedName>
        <fullName evidence="4">LLM class flavin-dependent oxidoreductase</fullName>
    </submittedName>
</protein>
<feature type="domain" description="Luciferase-like" evidence="3">
    <location>
        <begin position="19"/>
        <end position="299"/>
    </location>
</feature>
<dbReference type="OrthoDB" id="9776438at2"/>
<dbReference type="EMBL" id="CP023344">
    <property type="protein sequence ID" value="ATC65255.1"/>
    <property type="molecule type" value="Genomic_DNA"/>
</dbReference>
<dbReference type="Gene3D" id="3.20.20.30">
    <property type="entry name" value="Luciferase-like domain"/>
    <property type="match status" value="1"/>
</dbReference>
<dbReference type="GO" id="GO:0004497">
    <property type="term" value="F:monooxygenase activity"/>
    <property type="evidence" value="ECO:0007669"/>
    <property type="project" value="UniProtKB-KW"/>
</dbReference>
<accession>A0A290Q968</accession>
<evidence type="ECO:0000313" key="5">
    <source>
        <dbReference type="Proteomes" id="UP000217265"/>
    </source>
</evidence>
<reference evidence="4 5" key="1">
    <citation type="submission" date="2017-09" db="EMBL/GenBank/DDBJ databases">
        <title>Complete genome sequence of Verrucomicrobial strain HZ-65, isolated from freshwater.</title>
        <authorList>
            <person name="Choi A."/>
        </authorList>
    </citation>
    <scope>NUCLEOTIDE SEQUENCE [LARGE SCALE GENOMIC DNA]</scope>
    <source>
        <strain evidence="4 5">HZ-65</strain>
    </source>
</reference>
<dbReference type="GO" id="GO:0005829">
    <property type="term" value="C:cytosol"/>
    <property type="evidence" value="ECO:0007669"/>
    <property type="project" value="TreeGrafter"/>
</dbReference>
<dbReference type="InterPro" id="IPR036661">
    <property type="entry name" value="Luciferase-like_sf"/>
</dbReference>